<dbReference type="Proteomes" id="UP001165395">
    <property type="component" value="Unassembled WGS sequence"/>
</dbReference>
<protein>
    <submittedName>
        <fullName evidence="6">Flagellar brake protein</fullName>
    </submittedName>
</protein>
<evidence type="ECO:0000256" key="3">
    <source>
        <dbReference type="ARBA" id="ARBA00023143"/>
    </source>
</evidence>
<dbReference type="SUPFAM" id="SSF141371">
    <property type="entry name" value="PilZ domain-like"/>
    <property type="match status" value="2"/>
</dbReference>
<dbReference type="EMBL" id="JAJBZT010000005">
    <property type="protein sequence ID" value="MCB6183887.1"/>
    <property type="molecule type" value="Genomic_DNA"/>
</dbReference>
<evidence type="ECO:0000259" key="4">
    <source>
        <dbReference type="Pfam" id="PF07238"/>
    </source>
</evidence>
<accession>A0ABS8D6W5</accession>
<dbReference type="Gene3D" id="2.40.10.220">
    <property type="entry name" value="predicted glycosyltransferase like domains"/>
    <property type="match status" value="1"/>
</dbReference>
<evidence type="ECO:0000256" key="2">
    <source>
        <dbReference type="ARBA" id="ARBA00022741"/>
    </source>
</evidence>
<dbReference type="InterPro" id="IPR009926">
    <property type="entry name" value="T3SS_YcgR_PilZN"/>
</dbReference>
<keyword evidence="1" id="KW-0973">c-di-GMP</keyword>
<feature type="domain" description="PilZ" evidence="4">
    <location>
        <begin position="186"/>
        <end position="295"/>
    </location>
</feature>
<keyword evidence="3" id="KW-0975">Bacterial flagellum</keyword>
<keyword evidence="6" id="KW-0969">Cilium</keyword>
<sequence length="305" mass="34669">MAVNDLMPLRRQDFEIGKVLQWPVFDRDHKLLLKEGQLIQSERQLETLLKLGMYRDSRWKPGRFVRPDVVDDEKTHEPAKQDKSSFISIEQIPFKLGDTLQVLPSADDANPYYVKLFGLYDKGSVIISTPSANGSLVLLREGQPFRIRAFLGRAIYSFDTYVVKSVLTPYPYVHLKIPEKAQVINVRSASRVNVNIVASFEMLDEDFNSSKNACLISDISLHGARLNMMKKVCEIEQPITLAFRVNVLDTDHYISLEATVKSINVNDAEKQPIALGVKFGEVQFIDKLVIQNFLNQKLLAERAEA</sequence>
<dbReference type="Pfam" id="PF12945">
    <property type="entry name" value="PilZNR"/>
    <property type="match status" value="1"/>
</dbReference>
<comment type="caution">
    <text evidence="6">The sequence shown here is derived from an EMBL/GenBank/DDBJ whole genome shotgun (WGS) entry which is preliminary data.</text>
</comment>
<evidence type="ECO:0000259" key="5">
    <source>
        <dbReference type="Pfam" id="PF12945"/>
    </source>
</evidence>
<dbReference type="InterPro" id="IPR009875">
    <property type="entry name" value="PilZ_domain"/>
</dbReference>
<keyword evidence="7" id="KW-1185">Reference proteome</keyword>
<keyword evidence="6" id="KW-0282">Flagellum</keyword>
<proteinExistence type="predicted"/>
<dbReference type="RefSeq" id="WP_227180669.1">
    <property type="nucleotide sequence ID" value="NZ_JAJBZT010000005.1"/>
</dbReference>
<evidence type="ECO:0000313" key="7">
    <source>
        <dbReference type="Proteomes" id="UP001165395"/>
    </source>
</evidence>
<reference evidence="6" key="1">
    <citation type="submission" date="2021-10" db="EMBL/GenBank/DDBJ databases">
        <title>The complete genome sequence of Leeia sp. TBRC 13508.</title>
        <authorList>
            <person name="Charoenyingcharoen P."/>
            <person name="Yukphan P."/>
        </authorList>
    </citation>
    <scope>NUCLEOTIDE SEQUENCE</scope>
    <source>
        <strain evidence="6">TBRC 13508</strain>
    </source>
</reference>
<keyword evidence="6" id="KW-0966">Cell projection</keyword>
<dbReference type="InterPro" id="IPR012349">
    <property type="entry name" value="Split_barrel_FMN-bd"/>
</dbReference>
<dbReference type="GO" id="GO:0016829">
    <property type="term" value="F:lyase activity"/>
    <property type="evidence" value="ECO:0007669"/>
    <property type="project" value="UniProtKB-KW"/>
</dbReference>
<keyword evidence="6" id="KW-0456">Lyase</keyword>
<evidence type="ECO:0000256" key="1">
    <source>
        <dbReference type="ARBA" id="ARBA00022636"/>
    </source>
</evidence>
<dbReference type="Gene3D" id="2.30.110.10">
    <property type="entry name" value="Electron Transport, Fmn-binding Protein, Chain A"/>
    <property type="match status" value="1"/>
</dbReference>
<evidence type="ECO:0000313" key="6">
    <source>
        <dbReference type="EMBL" id="MCB6183887.1"/>
    </source>
</evidence>
<keyword evidence="2" id="KW-0547">Nucleotide-binding</keyword>
<gene>
    <name evidence="6" type="ORF">LIN78_10060</name>
</gene>
<name>A0ABS8D6W5_9NEIS</name>
<organism evidence="6 7">
    <name type="scientific">Leeia speluncae</name>
    <dbReference type="NCBI Taxonomy" id="2884804"/>
    <lineage>
        <taxon>Bacteria</taxon>
        <taxon>Pseudomonadati</taxon>
        <taxon>Pseudomonadota</taxon>
        <taxon>Betaproteobacteria</taxon>
        <taxon>Neisseriales</taxon>
        <taxon>Leeiaceae</taxon>
        <taxon>Leeia</taxon>
    </lineage>
</organism>
<dbReference type="Pfam" id="PF07238">
    <property type="entry name" value="PilZ"/>
    <property type="match status" value="1"/>
</dbReference>
<feature type="domain" description="Type III secretion system flagellar brake protein YcgR PilZN" evidence="5">
    <location>
        <begin position="95"/>
        <end position="178"/>
    </location>
</feature>